<dbReference type="PANTHER" id="PTHR44688">
    <property type="entry name" value="DNA-BINDING TRANSCRIPTIONAL ACTIVATOR DEVR_DOSR"/>
    <property type="match status" value="1"/>
</dbReference>
<proteinExistence type="predicted"/>
<dbReference type="Pfam" id="PF00196">
    <property type="entry name" value="GerE"/>
    <property type="match status" value="1"/>
</dbReference>
<dbReference type="InterPro" id="IPR003018">
    <property type="entry name" value="GAF"/>
</dbReference>
<name>A0ABV7Q9X1_9PSEU</name>
<dbReference type="SUPFAM" id="SSF55781">
    <property type="entry name" value="GAF domain-like"/>
    <property type="match status" value="1"/>
</dbReference>
<dbReference type="Pfam" id="PF01590">
    <property type="entry name" value="GAF"/>
    <property type="match status" value="1"/>
</dbReference>
<dbReference type="RefSeq" id="WP_377870527.1">
    <property type="nucleotide sequence ID" value="NZ_JBHMAY010000022.1"/>
</dbReference>
<evidence type="ECO:0000256" key="1">
    <source>
        <dbReference type="ARBA" id="ARBA00023015"/>
    </source>
</evidence>
<dbReference type="PRINTS" id="PR00038">
    <property type="entry name" value="HTHLUXR"/>
</dbReference>
<accession>A0ABV7Q9X1</accession>
<organism evidence="5 6">
    <name type="scientific">Amycolatopsis halotolerans</name>
    <dbReference type="NCBI Taxonomy" id="330083"/>
    <lineage>
        <taxon>Bacteria</taxon>
        <taxon>Bacillati</taxon>
        <taxon>Actinomycetota</taxon>
        <taxon>Actinomycetes</taxon>
        <taxon>Pseudonocardiales</taxon>
        <taxon>Pseudonocardiaceae</taxon>
        <taxon>Amycolatopsis</taxon>
    </lineage>
</organism>
<dbReference type="CDD" id="cd06170">
    <property type="entry name" value="LuxR_C_like"/>
    <property type="match status" value="1"/>
</dbReference>
<evidence type="ECO:0000313" key="6">
    <source>
        <dbReference type="Proteomes" id="UP001595764"/>
    </source>
</evidence>
<dbReference type="PROSITE" id="PS50043">
    <property type="entry name" value="HTH_LUXR_2"/>
    <property type="match status" value="1"/>
</dbReference>
<keyword evidence="3" id="KW-0804">Transcription</keyword>
<evidence type="ECO:0000313" key="5">
    <source>
        <dbReference type="EMBL" id="MFC3509906.1"/>
    </source>
</evidence>
<keyword evidence="6" id="KW-1185">Reference proteome</keyword>
<evidence type="ECO:0000259" key="4">
    <source>
        <dbReference type="PROSITE" id="PS50043"/>
    </source>
</evidence>
<dbReference type="Gene3D" id="3.30.450.40">
    <property type="match status" value="1"/>
</dbReference>
<dbReference type="InterPro" id="IPR016032">
    <property type="entry name" value="Sig_transdc_resp-reg_C-effctor"/>
</dbReference>
<dbReference type="SUPFAM" id="SSF46894">
    <property type="entry name" value="C-terminal effector domain of the bipartite response regulators"/>
    <property type="match status" value="1"/>
</dbReference>
<feature type="domain" description="HTH luxR-type" evidence="4">
    <location>
        <begin position="213"/>
        <end position="278"/>
    </location>
</feature>
<gene>
    <name evidence="5" type="ORF">ACFORO_07000</name>
</gene>
<dbReference type="PROSITE" id="PS00622">
    <property type="entry name" value="HTH_LUXR_1"/>
    <property type="match status" value="1"/>
</dbReference>
<dbReference type="InterPro" id="IPR000792">
    <property type="entry name" value="Tscrpt_reg_LuxR_C"/>
</dbReference>
<keyword evidence="2" id="KW-0238">DNA-binding</keyword>
<dbReference type="PANTHER" id="PTHR44688:SF16">
    <property type="entry name" value="DNA-BINDING TRANSCRIPTIONAL ACTIVATOR DEVR_DOSR"/>
    <property type="match status" value="1"/>
</dbReference>
<protein>
    <submittedName>
        <fullName evidence="5">LuxR C-terminal-related transcriptional regulator</fullName>
    </submittedName>
</protein>
<keyword evidence="1" id="KW-0805">Transcription regulation</keyword>
<reference evidence="6" key="1">
    <citation type="journal article" date="2019" name="Int. J. Syst. Evol. Microbiol.">
        <title>The Global Catalogue of Microorganisms (GCM) 10K type strain sequencing project: providing services to taxonomists for standard genome sequencing and annotation.</title>
        <authorList>
            <consortium name="The Broad Institute Genomics Platform"/>
            <consortium name="The Broad Institute Genome Sequencing Center for Infectious Disease"/>
            <person name="Wu L."/>
            <person name="Ma J."/>
        </authorList>
    </citation>
    <scope>NUCLEOTIDE SEQUENCE [LARGE SCALE GENOMIC DNA]</scope>
    <source>
        <strain evidence="6">CGMCC 4.7682</strain>
    </source>
</reference>
<dbReference type="SMART" id="SM00421">
    <property type="entry name" value="HTH_LUXR"/>
    <property type="match status" value="1"/>
</dbReference>
<comment type="caution">
    <text evidence="5">The sequence shown here is derived from an EMBL/GenBank/DDBJ whole genome shotgun (WGS) entry which is preliminary data.</text>
</comment>
<dbReference type="Proteomes" id="UP001595764">
    <property type="component" value="Unassembled WGS sequence"/>
</dbReference>
<dbReference type="Gene3D" id="1.10.10.10">
    <property type="entry name" value="Winged helix-like DNA-binding domain superfamily/Winged helix DNA-binding domain"/>
    <property type="match status" value="1"/>
</dbReference>
<evidence type="ECO:0000256" key="2">
    <source>
        <dbReference type="ARBA" id="ARBA00023125"/>
    </source>
</evidence>
<evidence type="ECO:0000256" key="3">
    <source>
        <dbReference type="ARBA" id="ARBA00023163"/>
    </source>
</evidence>
<dbReference type="EMBL" id="JBHRWI010000007">
    <property type="protein sequence ID" value="MFC3509906.1"/>
    <property type="molecule type" value="Genomic_DNA"/>
</dbReference>
<sequence>MPVTDPGPAEDVAEVRRALVRLRGAAQVPLSFGGVVTDGRRLRMTELVGNSTTSLLGLVVAEGKGLGGRAIGVRKPVVLADYYTSEAISHHFDRAVQAEGVRSVMAVPVIVSRTVRAVLYGAVREHVRFGDRSVTAMVEVARDLEQELAIRAEVHRRLELLAPAPDVATGEPADRETVRESHAELRRIVASLDDPDLRDRLDAVCRSLAGGAPEGPRPTLSARELDVLAGAAAGQTNADIAEALGLGAETVKSYLRNAMRKLDAKTRLQAVNAARRANLLP</sequence>
<dbReference type="InterPro" id="IPR029016">
    <property type="entry name" value="GAF-like_dom_sf"/>
</dbReference>
<dbReference type="InterPro" id="IPR036388">
    <property type="entry name" value="WH-like_DNA-bd_sf"/>
</dbReference>